<sequence>MYFVRFILCNSSILPPVMHTLVCKHKQITDFFHFNRKMCSESKSNRYEAAFHL</sequence>
<dbReference type="AlphaFoldDB" id="A0A0E9TFJ8"/>
<protein>
    <submittedName>
        <fullName evidence="1">Uncharacterized protein</fullName>
    </submittedName>
</protein>
<organism evidence="1">
    <name type="scientific">Anguilla anguilla</name>
    <name type="common">European freshwater eel</name>
    <name type="synonym">Muraena anguilla</name>
    <dbReference type="NCBI Taxonomy" id="7936"/>
    <lineage>
        <taxon>Eukaryota</taxon>
        <taxon>Metazoa</taxon>
        <taxon>Chordata</taxon>
        <taxon>Craniata</taxon>
        <taxon>Vertebrata</taxon>
        <taxon>Euteleostomi</taxon>
        <taxon>Actinopterygii</taxon>
        <taxon>Neopterygii</taxon>
        <taxon>Teleostei</taxon>
        <taxon>Anguilliformes</taxon>
        <taxon>Anguillidae</taxon>
        <taxon>Anguilla</taxon>
    </lineage>
</organism>
<reference evidence="1" key="1">
    <citation type="submission" date="2014-11" db="EMBL/GenBank/DDBJ databases">
        <authorList>
            <person name="Amaro Gonzalez C."/>
        </authorList>
    </citation>
    <scope>NUCLEOTIDE SEQUENCE</scope>
</reference>
<evidence type="ECO:0000313" key="1">
    <source>
        <dbReference type="EMBL" id="JAH52439.1"/>
    </source>
</evidence>
<reference evidence="1" key="2">
    <citation type="journal article" date="2015" name="Fish Shellfish Immunol.">
        <title>Early steps in the European eel (Anguilla anguilla)-Vibrio vulnificus interaction in the gills: Role of the RtxA13 toxin.</title>
        <authorList>
            <person name="Callol A."/>
            <person name="Pajuelo D."/>
            <person name="Ebbesson L."/>
            <person name="Teles M."/>
            <person name="MacKenzie S."/>
            <person name="Amaro C."/>
        </authorList>
    </citation>
    <scope>NUCLEOTIDE SEQUENCE</scope>
</reference>
<dbReference type="EMBL" id="GBXM01056138">
    <property type="protein sequence ID" value="JAH52439.1"/>
    <property type="molecule type" value="Transcribed_RNA"/>
</dbReference>
<name>A0A0E9TFJ8_ANGAN</name>
<proteinExistence type="predicted"/>
<accession>A0A0E9TFJ8</accession>